<organism evidence="3 4">
    <name type="scientific">Bordetella trematum</name>
    <dbReference type="NCBI Taxonomy" id="123899"/>
    <lineage>
        <taxon>Bacteria</taxon>
        <taxon>Pseudomonadati</taxon>
        <taxon>Pseudomonadota</taxon>
        <taxon>Betaproteobacteria</taxon>
        <taxon>Burkholderiales</taxon>
        <taxon>Alcaligenaceae</taxon>
        <taxon>Bordetella</taxon>
    </lineage>
</organism>
<dbReference type="InterPro" id="IPR006016">
    <property type="entry name" value="UspA"/>
</dbReference>
<dbReference type="PANTHER" id="PTHR46268:SF6">
    <property type="entry name" value="UNIVERSAL STRESS PROTEIN UP12"/>
    <property type="match status" value="1"/>
</dbReference>
<dbReference type="eggNOG" id="COG0589">
    <property type="taxonomic scope" value="Bacteria"/>
</dbReference>
<dbReference type="Pfam" id="PF00582">
    <property type="entry name" value="Usp"/>
    <property type="match status" value="1"/>
</dbReference>
<dbReference type="KEGG" id="btrm:SAMEA390648703363"/>
<protein>
    <submittedName>
        <fullName evidence="3">Universal stress family protein</fullName>
    </submittedName>
</protein>
<dbReference type="EMBL" id="LT546645">
    <property type="protein sequence ID" value="SAI72684.1"/>
    <property type="molecule type" value="Genomic_DNA"/>
</dbReference>
<dbReference type="PANTHER" id="PTHR46268">
    <property type="entry name" value="STRESS RESPONSE PROTEIN NHAX"/>
    <property type="match status" value="1"/>
</dbReference>
<proteinExistence type="inferred from homology"/>
<dbReference type="Proteomes" id="UP000076825">
    <property type="component" value="Chromosome 1"/>
</dbReference>
<dbReference type="InterPro" id="IPR006015">
    <property type="entry name" value="Universal_stress_UspA"/>
</dbReference>
<reference evidence="3 4" key="1">
    <citation type="submission" date="2016-04" db="EMBL/GenBank/DDBJ databases">
        <authorList>
            <consortium name="Pathogen Informatics"/>
        </authorList>
    </citation>
    <scope>NUCLEOTIDE SEQUENCE [LARGE SCALE GENOMIC DNA]</scope>
    <source>
        <strain evidence="3 4">H044680328</strain>
    </source>
</reference>
<dbReference type="STRING" id="123899.SAMEA3906487_03363"/>
<comment type="similarity">
    <text evidence="1">Belongs to the universal stress protein A family.</text>
</comment>
<evidence type="ECO:0000256" key="1">
    <source>
        <dbReference type="ARBA" id="ARBA00008791"/>
    </source>
</evidence>
<dbReference type="RefSeq" id="WP_025516041.1">
    <property type="nucleotide sequence ID" value="NZ_CP016340.1"/>
</dbReference>
<feature type="domain" description="UspA" evidence="2">
    <location>
        <begin position="3"/>
        <end position="142"/>
    </location>
</feature>
<dbReference type="PRINTS" id="PR01438">
    <property type="entry name" value="UNVRSLSTRESS"/>
</dbReference>
<dbReference type="PATRIC" id="fig|123899.6.peg.3361"/>
<evidence type="ECO:0000313" key="4">
    <source>
        <dbReference type="Proteomes" id="UP000076825"/>
    </source>
</evidence>
<sequence>MLKILVPVDGSDAALRALQDAIDLAKDSRQGGELFLLNVQVPIVSGHAKRFLSQDQIDSYYKAESDEAFERALPLAQASGLTVHSDMRNGQYGDTIVGYAKEKGCTRIVMGTRGLGSVGGLLLGSVAQKVISLSPLPVTLVK</sequence>
<dbReference type="InterPro" id="IPR014729">
    <property type="entry name" value="Rossmann-like_a/b/a_fold"/>
</dbReference>
<dbReference type="SUPFAM" id="SSF52402">
    <property type="entry name" value="Adenine nucleotide alpha hydrolases-like"/>
    <property type="match status" value="1"/>
</dbReference>
<accession>A0A157MMF7</accession>
<dbReference type="AlphaFoldDB" id="A0A157MMF7"/>
<evidence type="ECO:0000313" key="3">
    <source>
        <dbReference type="EMBL" id="SAI72684.1"/>
    </source>
</evidence>
<name>A0A157MMF7_9BORD</name>
<keyword evidence="4" id="KW-1185">Reference proteome</keyword>
<dbReference type="CDD" id="cd00293">
    <property type="entry name" value="USP-like"/>
    <property type="match status" value="1"/>
</dbReference>
<dbReference type="Gene3D" id="3.40.50.620">
    <property type="entry name" value="HUPs"/>
    <property type="match status" value="1"/>
</dbReference>
<evidence type="ECO:0000259" key="2">
    <source>
        <dbReference type="Pfam" id="PF00582"/>
    </source>
</evidence>
<dbReference type="OrthoDB" id="5512223at2"/>
<dbReference type="GeneID" id="56589399"/>
<gene>
    <name evidence="3" type="ORF">SAMEA3906487_03363</name>
</gene>